<evidence type="ECO:0000256" key="2">
    <source>
        <dbReference type="ARBA" id="ARBA00029447"/>
    </source>
</evidence>
<dbReference type="PANTHER" id="PTHR32089:SF112">
    <property type="entry name" value="LYSOZYME-LIKE PROTEIN-RELATED"/>
    <property type="match status" value="1"/>
</dbReference>
<dbReference type="SMART" id="SM00283">
    <property type="entry name" value="MA"/>
    <property type="match status" value="1"/>
</dbReference>
<dbReference type="InterPro" id="IPR000014">
    <property type="entry name" value="PAS"/>
</dbReference>
<dbReference type="Gene3D" id="3.30.450.20">
    <property type="entry name" value="PAS domain"/>
    <property type="match status" value="1"/>
</dbReference>
<evidence type="ECO:0000259" key="4">
    <source>
        <dbReference type="PROSITE" id="PS50112"/>
    </source>
</evidence>
<reference evidence="5" key="1">
    <citation type="submission" date="2016-10" db="EMBL/GenBank/DDBJ databases">
        <title>Sequence of Gallionella enrichment culture.</title>
        <authorList>
            <person name="Poehlein A."/>
            <person name="Muehling M."/>
            <person name="Daniel R."/>
        </authorList>
    </citation>
    <scope>NUCLEOTIDE SEQUENCE</scope>
</reference>
<comment type="caution">
    <text evidence="5">The sequence shown here is derived from an EMBL/GenBank/DDBJ whole genome shotgun (WGS) entry which is preliminary data.</text>
</comment>
<dbReference type="GO" id="GO:0006935">
    <property type="term" value="P:chemotaxis"/>
    <property type="evidence" value="ECO:0007669"/>
    <property type="project" value="InterPro"/>
</dbReference>
<name>A0A1J5RFT6_9ZZZZ</name>
<comment type="similarity">
    <text evidence="2">Belongs to the methyl-accepting chemotaxis (MCP) protein family.</text>
</comment>
<dbReference type="Gene3D" id="1.10.287.950">
    <property type="entry name" value="Methyl-accepting chemotaxis protein"/>
    <property type="match status" value="1"/>
</dbReference>
<dbReference type="PROSITE" id="PS50112">
    <property type="entry name" value="PAS"/>
    <property type="match status" value="1"/>
</dbReference>
<dbReference type="EMBL" id="MLJW01000447">
    <property type="protein sequence ID" value="OIQ86989.1"/>
    <property type="molecule type" value="Genomic_DNA"/>
</dbReference>
<gene>
    <name evidence="5" type="primary">tar_6</name>
    <name evidence="5" type="ORF">GALL_311470</name>
</gene>
<dbReference type="AlphaFoldDB" id="A0A1J5RFT6"/>
<keyword evidence="1" id="KW-0807">Transducer</keyword>
<dbReference type="InterPro" id="IPR035965">
    <property type="entry name" value="PAS-like_dom_sf"/>
</dbReference>
<feature type="domain" description="PAS" evidence="4">
    <location>
        <begin position="21"/>
        <end position="56"/>
    </location>
</feature>
<sequence length="421" mass="43881">MGFFSAKAGADSALPLKLAFFDATPDALLVIDEQGNFVECNASAVRMFGYHEKRAVINVSPAALSPPRQPNGEESGVAAQRIIAEAMTAGYKRFEWTHRRADGSDFHVTVTLFLTNVEGKNYIYTALSDFSDMKAREARAQALHSMTDRFGREVRGLLDGVAGAANEMNTVAQTMSANAEQTRSQAAGVGNASDLASSSVQTVAEAADQLSHSIREISQQVAQSSQISQLASDEAQRTNATMQELAERSTRISDVVKLINDIASQTNLLALNATIEAARAGDAGKGFAVVAGEVKNLANQTAKATDEITAQIGGVQDATRQAVDAIGAIVTRITEINDIASAIAAAVEEQLAATSGIARSVQDAANGTRQVSQTIGGVTHAAVETGSAADKVLASARSVASGSGGLRDLITGFLHEVGTLG</sequence>
<dbReference type="PANTHER" id="PTHR32089">
    <property type="entry name" value="METHYL-ACCEPTING CHEMOTAXIS PROTEIN MCPB"/>
    <property type="match status" value="1"/>
</dbReference>
<dbReference type="PRINTS" id="PR00260">
    <property type="entry name" value="CHEMTRNSDUCR"/>
</dbReference>
<dbReference type="SUPFAM" id="SSF58104">
    <property type="entry name" value="Methyl-accepting chemotaxis protein (MCP) signaling domain"/>
    <property type="match status" value="1"/>
</dbReference>
<dbReference type="GO" id="GO:0004888">
    <property type="term" value="F:transmembrane signaling receptor activity"/>
    <property type="evidence" value="ECO:0007669"/>
    <property type="project" value="InterPro"/>
</dbReference>
<dbReference type="InterPro" id="IPR004090">
    <property type="entry name" value="Chemotax_Me-accpt_rcpt"/>
</dbReference>
<dbReference type="Pfam" id="PF08448">
    <property type="entry name" value="PAS_4"/>
    <property type="match status" value="1"/>
</dbReference>
<dbReference type="InterPro" id="IPR013656">
    <property type="entry name" value="PAS_4"/>
</dbReference>
<dbReference type="SUPFAM" id="SSF55785">
    <property type="entry name" value="PYP-like sensor domain (PAS domain)"/>
    <property type="match status" value="1"/>
</dbReference>
<feature type="domain" description="Methyl-accepting transducer" evidence="3">
    <location>
        <begin position="157"/>
        <end position="400"/>
    </location>
</feature>
<dbReference type="GO" id="GO:0016020">
    <property type="term" value="C:membrane"/>
    <property type="evidence" value="ECO:0007669"/>
    <property type="project" value="InterPro"/>
</dbReference>
<dbReference type="InterPro" id="IPR004089">
    <property type="entry name" value="MCPsignal_dom"/>
</dbReference>
<evidence type="ECO:0000259" key="3">
    <source>
        <dbReference type="PROSITE" id="PS50111"/>
    </source>
</evidence>
<dbReference type="CDD" id="cd00130">
    <property type="entry name" value="PAS"/>
    <property type="match status" value="1"/>
</dbReference>
<proteinExistence type="inferred from homology"/>
<dbReference type="Pfam" id="PF00015">
    <property type="entry name" value="MCPsignal"/>
    <property type="match status" value="1"/>
</dbReference>
<dbReference type="PROSITE" id="PS50111">
    <property type="entry name" value="CHEMOTAXIS_TRANSDUC_2"/>
    <property type="match status" value="1"/>
</dbReference>
<organism evidence="5">
    <name type="scientific">mine drainage metagenome</name>
    <dbReference type="NCBI Taxonomy" id="410659"/>
    <lineage>
        <taxon>unclassified sequences</taxon>
        <taxon>metagenomes</taxon>
        <taxon>ecological metagenomes</taxon>
    </lineage>
</organism>
<dbReference type="GO" id="GO:0007165">
    <property type="term" value="P:signal transduction"/>
    <property type="evidence" value="ECO:0007669"/>
    <property type="project" value="UniProtKB-KW"/>
</dbReference>
<evidence type="ECO:0000256" key="1">
    <source>
        <dbReference type="ARBA" id="ARBA00023224"/>
    </source>
</evidence>
<dbReference type="SMART" id="SM00091">
    <property type="entry name" value="PAS"/>
    <property type="match status" value="1"/>
</dbReference>
<evidence type="ECO:0000313" key="5">
    <source>
        <dbReference type="EMBL" id="OIQ86989.1"/>
    </source>
</evidence>
<protein>
    <submittedName>
        <fullName evidence="5">Methyl-accepting chemotaxis protein II</fullName>
    </submittedName>
</protein>
<dbReference type="NCBIfam" id="TIGR00229">
    <property type="entry name" value="sensory_box"/>
    <property type="match status" value="1"/>
</dbReference>
<accession>A0A1J5RFT6</accession>